<reference evidence="5" key="1">
    <citation type="submission" date="2022-01" db="EMBL/GenBank/DDBJ databases">
        <title>Genome Sequence Resource for Two Populations of Ditylenchus destructor, the Migratory Endoparasitic Phytonematode.</title>
        <authorList>
            <person name="Zhang H."/>
            <person name="Lin R."/>
            <person name="Xie B."/>
        </authorList>
    </citation>
    <scope>NUCLEOTIDE SEQUENCE</scope>
    <source>
        <strain evidence="5">BazhouSP</strain>
    </source>
</reference>
<dbReference type="Gene3D" id="3.30.70.330">
    <property type="match status" value="3"/>
</dbReference>
<sequence>MIRKFLRVINENISARNLGNRGLNTQSVRPMALHDECPQHRKRTAPDIKQISKKTREPSMLTDYLKFAAPKVTVDRRKMLFSGLGPRTKYKEVHEYFSRYGSILQCYFEKDRVTGQWLQNGGVLFSTSEECDKALNDAPHVINDEEVEVKREDNTPNYQSFKFKVCNLHKNTTEEGLQKYYSKWGPLRQCRIHTDDHGHSKCFGFVEFSSQEAVNNAYAAMPHILDGAYVVLRPAKEEDKKPYELRQYRWKNEEKKDYMTNHDDRKYVLRIMGIPPEVQSSDILTDYFYKLGVSVKGCIFMRDDDRKQSSVYGFMALFTTDDVEKIMQSGPHIFHGKKLDFYICD</sequence>
<protein>
    <submittedName>
        <fullName evidence="5">RNA recognition motif domain-containing protein</fullName>
    </submittedName>
</protein>
<dbReference type="PANTHER" id="PTHR48033:SF10">
    <property type="entry name" value="RNA-BINDING PROTEIN SQUID"/>
    <property type="match status" value="1"/>
</dbReference>
<evidence type="ECO:0000313" key="5">
    <source>
        <dbReference type="EMBL" id="KAI1723719.1"/>
    </source>
</evidence>
<dbReference type="GO" id="GO:0005654">
    <property type="term" value="C:nucleoplasm"/>
    <property type="evidence" value="ECO:0007669"/>
    <property type="project" value="TreeGrafter"/>
</dbReference>
<dbReference type="SUPFAM" id="SSF54928">
    <property type="entry name" value="RNA-binding domain, RBD"/>
    <property type="match status" value="3"/>
</dbReference>
<evidence type="ECO:0000259" key="4">
    <source>
        <dbReference type="PROSITE" id="PS50102"/>
    </source>
</evidence>
<dbReference type="InterPro" id="IPR012677">
    <property type="entry name" value="Nucleotide-bd_a/b_plait_sf"/>
</dbReference>
<dbReference type="SMART" id="SM00360">
    <property type="entry name" value="RRM"/>
    <property type="match status" value="3"/>
</dbReference>
<evidence type="ECO:0000313" key="6">
    <source>
        <dbReference type="Proteomes" id="UP001201812"/>
    </source>
</evidence>
<dbReference type="PANTHER" id="PTHR48033">
    <property type="entry name" value="RNA-BINDING (RRM/RBD/RNP MOTIFS) FAMILY PROTEIN"/>
    <property type="match status" value="1"/>
</dbReference>
<dbReference type="Pfam" id="PF00076">
    <property type="entry name" value="RRM_1"/>
    <property type="match status" value="1"/>
</dbReference>
<keyword evidence="3" id="KW-0694">RNA-binding</keyword>
<dbReference type="InterPro" id="IPR035979">
    <property type="entry name" value="RBD_domain_sf"/>
</dbReference>
<name>A0AAD4NG31_9BILA</name>
<gene>
    <name evidence="5" type="ORF">DdX_03890</name>
</gene>
<keyword evidence="6" id="KW-1185">Reference proteome</keyword>
<feature type="domain" description="RRM" evidence="4">
    <location>
        <begin position="77"/>
        <end position="154"/>
    </location>
</feature>
<evidence type="ECO:0000256" key="1">
    <source>
        <dbReference type="ARBA" id="ARBA00004123"/>
    </source>
</evidence>
<dbReference type="PROSITE" id="PS50102">
    <property type="entry name" value="RRM"/>
    <property type="match status" value="2"/>
</dbReference>
<evidence type="ECO:0000256" key="3">
    <source>
        <dbReference type="PROSITE-ProRule" id="PRU00176"/>
    </source>
</evidence>
<dbReference type="EMBL" id="JAKKPZ010000003">
    <property type="protein sequence ID" value="KAI1723719.1"/>
    <property type="molecule type" value="Genomic_DNA"/>
</dbReference>
<organism evidence="5 6">
    <name type="scientific">Ditylenchus destructor</name>
    <dbReference type="NCBI Taxonomy" id="166010"/>
    <lineage>
        <taxon>Eukaryota</taxon>
        <taxon>Metazoa</taxon>
        <taxon>Ecdysozoa</taxon>
        <taxon>Nematoda</taxon>
        <taxon>Chromadorea</taxon>
        <taxon>Rhabditida</taxon>
        <taxon>Tylenchina</taxon>
        <taxon>Tylenchomorpha</taxon>
        <taxon>Sphaerularioidea</taxon>
        <taxon>Anguinidae</taxon>
        <taxon>Anguininae</taxon>
        <taxon>Ditylenchus</taxon>
    </lineage>
</organism>
<dbReference type="Proteomes" id="UP001201812">
    <property type="component" value="Unassembled WGS sequence"/>
</dbReference>
<dbReference type="InterPro" id="IPR000504">
    <property type="entry name" value="RRM_dom"/>
</dbReference>
<comment type="caution">
    <text evidence="5">The sequence shown here is derived from an EMBL/GenBank/DDBJ whole genome shotgun (WGS) entry which is preliminary data.</text>
</comment>
<proteinExistence type="predicted"/>
<feature type="domain" description="RRM" evidence="4">
    <location>
        <begin position="161"/>
        <end position="237"/>
    </location>
</feature>
<evidence type="ECO:0000256" key="2">
    <source>
        <dbReference type="ARBA" id="ARBA00023242"/>
    </source>
</evidence>
<dbReference type="GO" id="GO:0010468">
    <property type="term" value="P:regulation of gene expression"/>
    <property type="evidence" value="ECO:0007669"/>
    <property type="project" value="TreeGrafter"/>
</dbReference>
<keyword evidence="2" id="KW-0539">Nucleus</keyword>
<dbReference type="GO" id="GO:0003723">
    <property type="term" value="F:RNA binding"/>
    <property type="evidence" value="ECO:0007669"/>
    <property type="project" value="UniProtKB-UniRule"/>
</dbReference>
<comment type="subcellular location">
    <subcellularLocation>
        <location evidence="1">Nucleus</location>
    </subcellularLocation>
</comment>
<dbReference type="AlphaFoldDB" id="A0AAD4NG31"/>
<dbReference type="GO" id="GO:0000785">
    <property type="term" value="C:chromatin"/>
    <property type="evidence" value="ECO:0007669"/>
    <property type="project" value="TreeGrafter"/>
</dbReference>
<accession>A0AAD4NG31</accession>